<dbReference type="PROSITE" id="PS00122">
    <property type="entry name" value="CARBOXYLESTERASE_B_1"/>
    <property type="match status" value="1"/>
</dbReference>
<evidence type="ECO:0000256" key="3">
    <source>
        <dbReference type="RuleBase" id="RU361235"/>
    </source>
</evidence>
<dbReference type="Gene3D" id="3.40.50.1820">
    <property type="entry name" value="alpha/beta hydrolase"/>
    <property type="match status" value="1"/>
</dbReference>
<evidence type="ECO:0000256" key="1">
    <source>
        <dbReference type="ARBA" id="ARBA00005964"/>
    </source>
</evidence>
<dbReference type="InterPro" id="IPR050309">
    <property type="entry name" value="Type-B_Carboxylest/Lipase"/>
</dbReference>
<proteinExistence type="inferred from homology"/>
<gene>
    <name evidence="5" type="ORF">N8I84_21530</name>
</gene>
<sequence length="520" mass="54529">MTHVLLADTTAGTVRGCALPDGSTLFAGIPFAAPPVGDLRFRPPQPPEPWRGVRRADRFAPAPAQGASTLMPEASQKSSFPTFPTAEIKETSEDCLHLNVWTPGTPSDGGPRPVIVWIYGGGFEAGSAAPPYSDGAALARQTGAVVVTANYRLGALGFLHLADLGNQWAGSTNQAMQDQVAALRWVGDNIGAFGGDPGNVTVAGQSAGAFSIGALLAAPAAAGLFHKAILQSGSTSRIIDRGTASAMAEDLITALGLDDAEGLLTVPVERILDAQSTVVTGDIGHRNLPGGRTWGAVLDGSVLPRDPHRCVTEGAAIDIPLLLGTTRDEVRLFQMIGGDSFRPADEKALYDEMRRAGITEPEMLLDAYRQRVADPYDLSALRSVFLSDAAYRMPAVRLAGAQVAAGGRAYHYLLLDEPCGPAMGAFHGADLLHVFDKLSLVGADTPEHLTARDTLVSAWAAFAATGDPGWPVYDRDAAGNSRAVAGLSASVNRMVTEPPNDAATALWPTWSTRPARDARK</sequence>
<protein>
    <recommendedName>
        <fullName evidence="3">Carboxylic ester hydrolase</fullName>
        <ecNumber evidence="3">3.1.1.-</ecNumber>
    </recommendedName>
</protein>
<dbReference type="RefSeq" id="WP_263231014.1">
    <property type="nucleotide sequence ID" value="NZ_CP106793.1"/>
</dbReference>
<feature type="domain" description="Carboxylesterase type B" evidence="4">
    <location>
        <begin position="8"/>
        <end position="468"/>
    </location>
</feature>
<comment type="similarity">
    <text evidence="1 3">Belongs to the type-B carboxylesterase/lipase family.</text>
</comment>
<dbReference type="Proteomes" id="UP001061298">
    <property type="component" value="Chromosome"/>
</dbReference>
<dbReference type="InterPro" id="IPR029058">
    <property type="entry name" value="AB_hydrolase_fold"/>
</dbReference>
<dbReference type="EC" id="3.1.1.-" evidence="3"/>
<dbReference type="InterPro" id="IPR002018">
    <property type="entry name" value="CarbesteraseB"/>
</dbReference>
<name>A0ABY6E2W0_9ACTN</name>
<evidence type="ECO:0000256" key="2">
    <source>
        <dbReference type="ARBA" id="ARBA00022801"/>
    </source>
</evidence>
<accession>A0ABY6E2W0</accession>
<dbReference type="SUPFAM" id="SSF53474">
    <property type="entry name" value="alpha/beta-Hydrolases"/>
    <property type="match status" value="1"/>
</dbReference>
<dbReference type="PANTHER" id="PTHR11559">
    <property type="entry name" value="CARBOXYLESTERASE"/>
    <property type="match status" value="1"/>
</dbReference>
<evidence type="ECO:0000313" key="5">
    <source>
        <dbReference type="EMBL" id="UXY20982.1"/>
    </source>
</evidence>
<dbReference type="EMBL" id="CP106793">
    <property type="protein sequence ID" value="UXY20982.1"/>
    <property type="molecule type" value="Genomic_DNA"/>
</dbReference>
<evidence type="ECO:0000313" key="6">
    <source>
        <dbReference type="Proteomes" id="UP001061298"/>
    </source>
</evidence>
<reference evidence="5" key="1">
    <citation type="submission" date="2022-10" db="EMBL/GenBank/DDBJ databases">
        <authorList>
            <person name="Mo P."/>
        </authorList>
    </citation>
    <scope>NUCLEOTIDE SEQUENCE</scope>
    <source>
        <strain evidence="5">HUAS 13-4</strain>
    </source>
</reference>
<keyword evidence="2 3" id="KW-0378">Hydrolase</keyword>
<keyword evidence="6" id="KW-1185">Reference proteome</keyword>
<dbReference type="InterPro" id="IPR019826">
    <property type="entry name" value="Carboxylesterase_B_AS"/>
</dbReference>
<dbReference type="Pfam" id="PF00135">
    <property type="entry name" value="COesterase"/>
    <property type="match status" value="1"/>
</dbReference>
<organism evidence="5 6">
    <name type="scientific">Streptomyces cynarae</name>
    <dbReference type="NCBI Taxonomy" id="2981134"/>
    <lineage>
        <taxon>Bacteria</taxon>
        <taxon>Bacillati</taxon>
        <taxon>Actinomycetota</taxon>
        <taxon>Actinomycetes</taxon>
        <taxon>Kitasatosporales</taxon>
        <taxon>Streptomycetaceae</taxon>
        <taxon>Streptomyces</taxon>
    </lineage>
</organism>
<evidence type="ECO:0000259" key="4">
    <source>
        <dbReference type="Pfam" id="PF00135"/>
    </source>
</evidence>